<dbReference type="Pfam" id="PF03793">
    <property type="entry name" value="PASTA"/>
    <property type="match status" value="3"/>
</dbReference>
<feature type="domain" description="PASTA" evidence="2">
    <location>
        <begin position="30"/>
        <end position="95"/>
    </location>
</feature>
<evidence type="ECO:0000313" key="3">
    <source>
        <dbReference type="EMBL" id="QTX33450.1"/>
    </source>
</evidence>
<sequence>MRSLFRLSMLIVLLVIVGSGIMAVYTVFLGGRSVAVPSLEGLSVIDAVDRTQSLGLLVRVDQVESLQPSGTILSQWPAAGEQVKPGKILVLKVSQGGTRLPLPDVRGMEFTQATSRLEEDGFKAGDVLRIHDEGRAAGIVMAQSPAAPTVMSPGRAIDLLVSLGPESSGGMVVVPDAVGRSETITRKLLREVGLTVKAVKSVYSQASPEGLVIRLEPAPGSKVPSGSGVTVTVATLQKPPAAEAPKVPGLPSQAPSSVQTTPPPGPATVSTATPPSGTAPAPLQPPSTAPSGPTSAPAAPTKTAKIRYQVPPLTRPMELKIEIVDAAGTREVLNREAKGGEYVSLDVPYRESAAVTIYLGGMFVWQDRYR</sequence>
<evidence type="ECO:0000259" key="2">
    <source>
        <dbReference type="PROSITE" id="PS51178"/>
    </source>
</evidence>
<dbReference type="EMBL" id="CP072943">
    <property type="protein sequence ID" value="QTX33450.1"/>
    <property type="molecule type" value="Genomic_DNA"/>
</dbReference>
<accession>A0A9Q7AAL2</accession>
<dbReference type="AlphaFoldDB" id="A0A9Q7AAL2"/>
<evidence type="ECO:0000313" key="4">
    <source>
        <dbReference type="Proteomes" id="UP000671879"/>
    </source>
</evidence>
<keyword evidence="4" id="KW-1185">Reference proteome</keyword>
<reference evidence="4" key="1">
    <citation type="submission" date="2021-04" db="EMBL/GenBank/DDBJ databases">
        <title>A novel Synergistetes isolate from a pyrite-forming mixed culture.</title>
        <authorList>
            <person name="Bunk B."/>
            <person name="Sproer C."/>
            <person name="Spring S."/>
            <person name="Pester M."/>
        </authorList>
    </citation>
    <scope>NUCLEOTIDE SEQUENCE [LARGE SCALE GENOMIC DNA]</scope>
    <source>
        <strain evidence="4">J.5.4.2-T.3.5.2</strain>
    </source>
</reference>
<dbReference type="PROSITE" id="PS51178">
    <property type="entry name" value="PASTA"/>
    <property type="match status" value="3"/>
</dbReference>
<gene>
    <name evidence="3" type="ORF">KAR29_06165</name>
</gene>
<dbReference type="Proteomes" id="UP000671879">
    <property type="component" value="Chromosome"/>
</dbReference>
<feature type="compositionally biased region" description="Low complexity" evidence="1">
    <location>
        <begin position="267"/>
        <end position="281"/>
    </location>
</feature>
<dbReference type="RefSeq" id="WP_274374737.1">
    <property type="nucleotide sequence ID" value="NZ_CP072943.1"/>
</dbReference>
<feature type="domain" description="PASTA" evidence="2">
    <location>
        <begin position="96"/>
        <end position="163"/>
    </location>
</feature>
<dbReference type="KEGG" id="aram:KAR29_06165"/>
<proteinExistence type="predicted"/>
<dbReference type="SMART" id="SM00740">
    <property type="entry name" value="PASTA"/>
    <property type="match status" value="3"/>
</dbReference>
<feature type="region of interest" description="Disordered" evidence="1">
    <location>
        <begin position="241"/>
        <end position="305"/>
    </location>
</feature>
<dbReference type="Gene3D" id="3.30.10.20">
    <property type="match status" value="3"/>
</dbReference>
<feature type="domain" description="PASTA" evidence="2">
    <location>
        <begin position="164"/>
        <end position="235"/>
    </location>
</feature>
<dbReference type="InterPro" id="IPR005543">
    <property type="entry name" value="PASTA_dom"/>
</dbReference>
<evidence type="ECO:0000256" key="1">
    <source>
        <dbReference type="SAM" id="MobiDB-lite"/>
    </source>
</evidence>
<dbReference type="CDD" id="cd06577">
    <property type="entry name" value="PASTA_pknB"/>
    <property type="match status" value="3"/>
</dbReference>
<protein>
    <submittedName>
        <fullName evidence="3">PASTA domain-containing protein</fullName>
    </submittedName>
</protein>
<feature type="compositionally biased region" description="Low complexity" evidence="1">
    <location>
        <begin position="289"/>
        <end position="303"/>
    </location>
</feature>
<organism evidence="3 4">
    <name type="scientific">Aminithiophilus ramosus</name>
    <dbReference type="NCBI Taxonomy" id="3029084"/>
    <lineage>
        <taxon>Bacteria</taxon>
        <taxon>Thermotogati</taxon>
        <taxon>Synergistota</taxon>
        <taxon>Synergistia</taxon>
        <taxon>Synergistales</taxon>
        <taxon>Aminithiophilaceae</taxon>
        <taxon>Aminithiophilus</taxon>
    </lineage>
</organism>
<name>A0A9Q7AAL2_9BACT</name>